<gene>
    <name evidence="2" type="ORF">ebA995</name>
</gene>
<protein>
    <submittedName>
        <fullName evidence="2">Uncharacterized protein</fullName>
    </submittedName>
</protein>
<feature type="compositionally biased region" description="Basic and acidic residues" evidence="1">
    <location>
        <begin position="81"/>
        <end position="92"/>
    </location>
</feature>
<dbReference type="AlphaFoldDB" id="Q5P7R2"/>
<dbReference type="HOGENOM" id="CLU_1736770_0_0_4"/>
<dbReference type="Proteomes" id="UP000006552">
    <property type="component" value="Chromosome"/>
</dbReference>
<reference evidence="2 3" key="1">
    <citation type="journal article" date="2005" name="Arch. Microbiol.">
        <title>The genome sequence of an anaerobic aromatic-degrading denitrifying bacterium, strain EbN1.</title>
        <authorList>
            <person name="Rabus R."/>
            <person name="Kube M."/>
            <person name="Heider J."/>
            <person name="Beck A."/>
            <person name="Heitmann K."/>
            <person name="Widdel F."/>
            <person name="Reinhardt R."/>
        </authorList>
    </citation>
    <scope>NUCLEOTIDE SEQUENCE [LARGE SCALE GENOMIC DNA]</scope>
    <source>
        <strain evidence="2 3">EbN1</strain>
    </source>
</reference>
<evidence type="ECO:0000256" key="1">
    <source>
        <dbReference type="SAM" id="MobiDB-lite"/>
    </source>
</evidence>
<name>Q5P7R2_AROAE</name>
<sequence>MNHCEQTHLHFGRRSGSGVLRCAGALGSRCNDDGLVGRRRSRLRAPGHAAPGRARRGARVVAATVRQRHAAAGAHVPPRGVPEHAADDPQRDRTRHGRRRGPAAAADDRDQRLYARSARLAPRHAPRVPGAGKPARAGSRHIARHALNGL</sequence>
<keyword evidence="3" id="KW-1185">Reference proteome</keyword>
<feature type="region of interest" description="Disordered" evidence="1">
    <location>
        <begin position="66"/>
        <end position="141"/>
    </location>
</feature>
<evidence type="ECO:0000313" key="3">
    <source>
        <dbReference type="Proteomes" id="UP000006552"/>
    </source>
</evidence>
<dbReference type="KEGG" id="eba:ebA995"/>
<evidence type="ECO:0000313" key="2">
    <source>
        <dbReference type="EMBL" id="CAI06649.1"/>
    </source>
</evidence>
<organism evidence="2 3">
    <name type="scientific">Aromatoleum aromaticum (strain DSM 19018 / LMG 30748 / EbN1)</name>
    <name type="common">Azoarcus sp. (strain EbN1)</name>
    <dbReference type="NCBI Taxonomy" id="76114"/>
    <lineage>
        <taxon>Bacteria</taxon>
        <taxon>Pseudomonadati</taxon>
        <taxon>Pseudomonadota</taxon>
        <taxon>Betaproteobacteria</taxon>
        <taxon>Rhodocyclales</taxon>
        <taxon>Rhodocyclaceae</taxon>
        <taxon>Aromatoleum</taxon>
    </lineage>
</organism>
<dbReference type="STRING" id="76114.ebA995"/>
<accession>Q5P7R2</accession>
<dbReference type="EMBL" id="CR555306">
    <property type="protein sequence ID" value="CAI06649.1"/>
    <property type="molecule type" value="Genomic_DNA"/>
</dbReference>
<proteinExistence type="predicted"/>